<evidence type="ECO:0000259" key="8">
    <source>
        <dbReference type="Pfam" id="PF00814"/>
    </source>
</evidence>
<dbReference type="Proteomes" id="UP000185678">
    <property type="component" value="Unassembled WGS sequence"/>
</dbReference>
<dbReference type="InterPro" id="IPR000905">
    <property type="entry name" value="Gcp-like_dom"/>
</dbReference>
<comment type="catalytic activity">
    <reaction evidence="7">
        <text>L-threonylcarbamoyladenylate + adenosine(37) in tRNA = N(6)-L-threonylcarbamoyladenosine(37) in tRNA + AMP + H(+)</text>
        <dbReference type="Rhea" id="RHEA:37059"/>
        <dbReference type="Rhea" id="RHEA-COMP:10162"/>
        <dbReference type="Rhea" id="RHEA-COMP:10163"/>
        <dbReference type="ChEBI" id="CHEBI:15378"/>
        <dbReference type="ChEBI" id="CHEBI:73682"/>
        <dbReference type="ChEBI" id="CHEBI:74411"/>
        <dbReference type="ChEBI" id="CHEBI:74418"/>
        <dbReference type="ChEBI" id="CHEBI:456215"/>
        <dbReference type="EC" id="2.3.1.234"/>
    </reaction>
</comment>
<evidence type="ECO:0000256" key="4">
    <source>
        <dbReference type="ARBA" id="ARBA00022723"/>
    </source>
</evidence>
<proteinExistence type="predicted"/>
<dbReference type="GO" id="GO:0046872">
    <property type="term" value="F:metal ion binding"/>
    <property type="evidence" value="ECO:0007669"/>
    <property type="project" value="UniProtKB-KW"/>
</dbReference>
<sequence length="232" mass="23725">MRILAFDTAGNGCSVCLWQDGQTLALRTLSMSHGQAEQLIPMIAAVREDSGLDWQDLDAIAVTIGPGSFTGLRVGLAAAQGLTLATGLPVIGITTLEAYARQAANAGYRGAILVAVDARRDDLYLQPFHADDTGGLRPLAAPLAAPVEQVAPLLADWGITTATVTGDATALLDGIAALTASHPQAAVDPACLAGLAAGRSAAEAPAIPLYIRPPDAAIPQNGGQLRPDVPHD</sequence>
<accession>A0A1N7MRZ6</accession>
<dbReference type="SUPFAM" id="SSF53067">
    <property type="entry name" value="Actin-like ATPase domain"/>
    <property type="match status" value="2"/>
</dbReference>
<reference evidence="9 10" key="1">
    <citation type="submission" date="2017-01" db="EMBL/GenBank/DDBJ databases">
        <authorList>
            <person name="Mah S.A."/>
            <person name="Swanson W.J."/>
            <person name="Moy G.W."/>
            <person name="Vacquier V.D."/>
        </authorList>
    </citation>
    <scope>NUCLEOTIDE SEQUENCE [LARGE SCALE GENOMIC DNA]</scope>
    <source>
        <strain evidence="9 10">DSM 11589</strain>
    </source>
</reference>
<name>A0A1N7MRZ6_9PROT</name>
<keyword evidence="2" id="KW-0808">Transferase</keyword>
<keyword evidence="5" id="KW-0408">Iron</keyword>
<evidence type="ECO:0000256" key="2">
    <source>
        <dbReference type="ARBA" id="ARBA00022679"/>
    </source>
</evidence>
<dbReference type="CDD" id="cd24032">
    <property type="entry name" value="ASKHA_NBD_TsaB"/>
    <property type="match status" value="1"/>
</dbReference>
<dbReference type="Pfam" id="PF00814">
    <property type="entry name" value="TsaD"/>
    <property type="match status" value="1"/>
</dbReference>
<keyword evidence="10" id="KW-1185">Reference proteome</keyword>
<organism evidence="9 10">
    <name type="scientific">Insolitispirillum peregrinum</name>
    <dbReference type="NCBI Taxonomy" id="80876"/>
    <lineage>
        <taxon>Bacteria</taxon>
        <taxon>Pseudomonadati</taxon>
        <taxon>Pseudomonadota</taxon>
        <taxon>Alphaproteobacteria</taxon>
        <taxon>Rhodospirillales</taxon>
        <taxon>Novispirillaceae</taxon>
        <taxon>Insolitispirillum</taxon>
    </lineage>
</organism>
<dbReference type="GO" id="GO:0002949">
    <property type="term" value="P:tRNA threonylcarbamoyladenosine modification"/>
    <property type="evidence" value="ECO:0007669"/>
    <property type="project" value="InterPro"/>
</dbReference>
<dbReference type="PANTHER" id="PTHR11735">
    <property type="entry name" value="TRNA N6-ADENOSINE THREONYLCARBAMOYLTRANSFERASE"/>
    <property type="match status" value="1"/>
</dbReference>
<keyword evidence="4" id="KW-0479">Metal-binding</keyword>
<evidence type="ECO:0000256" key="7">
    <source>
        <dbReference type="ARBA" id="ARBA00048117"/>
    </source>
</evidence>
<keyword evidence="6" id="KW-0012">Acyltransferase</keyword>
<evidence type="ECO:0000256" key="3">
    <source>
        <dbReference type="ARBA" id="ARBA00022694"/>
    </source>
</evidence>
<dbReference type="OrthoDB" id="9809995at2"/>
<dbReference type="InterPro" id="IPR017861">
    <property type="entry name" value="KAE1/TsaD"/>
</dbReference>
<dbReference type="PANTHER" id="PTHR11735:SF11">
    <property type="entry name" value="TRNA THREONYLCARBAMOYLADENOSINE BIOSYNTHESIS PROTEIN TSAB"/>
    <property type="match status" value="1"/>
</dbReference>
<gene>
    <name evidence="9" type="ORF">SAMN05421779_104309</name>
</gene>
<protein>
    <recommendedName>
        <fullName evidence="1">N(6)-L-threonylcarbamoyladenine synthase</fullName>
        <ecNumber evidence="1">2.3.1.234</ecNumber>
    </recommendedName>
</protein>
<keyword evidence="3" id="KW-0819">tRNA processing</keyword>
<dbReference type="AlphaFoldDB" id="A0A1N7MRZ6"/>
<dbReference type="Gene3D" id="3.30.420.40">
    <property type="match status" value="2"/>
</dbReference>
<evidence type="ECO:0000313" key="10">
    <source>
        <dbReference type="Proteomes" id="UP000185678"/>
    </source>
</evidence>
<dbReference type="STRING" id="80876.SAMN05421779_104309"/>
<dbReference type="PRINTS" id="PR00789">
    <property type="entry name" value="OSIALOPTASE"/>
</dbReference>
<evidence type="ECO:0000256" key="6">
    <source>
        <dbReference type="ARBA" id="ARBA00023315"/>
    </source>
</evidence>
<evidence type="ECO:0000256" key="1">
    <source>
        <dbReference type="ARBA" id="ARBA00012156"/>
    </source>
</evidence>
<dbReference type="InterPro" id="IPR043129">
    <property type="entry name" value="ATPase_NBD"/>
</dbReference>
<dbReference type="GO" id="GO:0061711">
    <property type="term" value="F:tRNA N(6)-L-threonylcarbamoyladenine synthase activity"/>
    <property type="evidence" value="ECO:0007669"/>
    <property type="project" value="UniProtKB-EC"/>
</dbReference>
<dbReference type="GO" id="GO:0005829">
    <property type="term" value="C:cytosol"/>
    <property type="evidence" value="ECO:0007669"/>
    <property type="project" value="TreeGrafter"/>
</dbReference>
<dbReference type="RefSeq" id="WP_076400739.1">
    <property type="nucleotide sequence ID" value="NZ_FTOA01000004.1"/>
</dbReference>
<feature type="domain" description="Gcp-like" evidence="8">
    <location>
        <begin position="36"/>
        <end position="126"/>
    </location>
</feature>
<evidence type="ECO:0000256" key="5">
    <source>
        <dbReference type="ARBA" id="ARBA00023004"/>
    </source>
</evidence>
<dbReference type="EMBL" id="FTOA01000004">
    <property type="protein sequence ID" value="SIS88840.1"/>
    <property type="molecule type" value="Genomic_DNA"/>
</dbReference>
<dbReference type="NCBIfam" id="TIGR03725">
    <property type="entry name" value="T6A_YeaZ"/>
    <property type="match status" value="1"/>
</dbReference>
<dbReference type="InterPro" id="IPR022496">
    <property type="entry name" value="T6A_TsaB"/>
</dbReference>
<dbReference type="EC" id="2.3.1.234" evidence="1"/>
<evidence type="ECO:0000313" key="9">
    <source>
        <dbReference type="EMBL" id="SIS88840.1"/>
    </source>
</evidence>